<dbReference type="InterPro" id="IPR042185">
    <property type="entry name" value="Serpin_sf_2"/>
</dbReference>
<dbReference type="SUPFAM" id="SSF63748">
    <property type="entry name" value="Tudor/PWWP/MBT"/>
    <property type="match status" value="1"/>
</dbReference>
<dbReference type="InterPro" id="IPR023796">
    <property type="entry name" value="Serpin_dom"/>
</dbReference>
<proteinExistence type="predicted"/>
<feature type="domain" description="Tudor" evidence="1">
    <location>
        <begin position="210"/>
        <end position="269"/>
    </location>
</feature>
<dbReference type="EnsemblMetazoa" id="GAUT040724-RA">
    <property type="protein sequence ID" value="GAUT040724-PA"/>
    <property type="gene ID" value="GAUT040724"/>
</dbReference>
<dbReference type="SUPFAM" id="SSF56574">
    <property type="entry name" value="Serpins"/>
    <property type="match status" value="1"/>
</dbReference>
<dbReference type="Proteomes" id="UP000078200">
    <property type="component" value="Unassembled WGS sequence"/>
</dbReference>
<dbReference type="Pfam" id="PF00079">
    <property type="entry name" value="Serpin"/>
    <property type="match status" value="1"/>
</dbReference>
<dbReference type="STRING" id="7395.A0A1A9VLH3"/>
<name>A0A1A9VLH3_GLOAU</name>
<dbReference type="VEuPathDB" id="VectorBase:GAUT040724"/>
<dbReference type="Gene3D" id="2.30.30.140">
    <property type="match status" value="1"/>
</dbReference>
<evidence type="ECO:0000259" key="1">
    <source>
        <dbReference type="PROSITE" id="PS50304"/>
    </source>
</evidence>
<dbReference type="InterPro" id="IPR036186">
    <property type="entry name" value="Serpin_sf"/>
</dbReference>
<reference evidence="2" key="1">
    <citation type="submission" date="2020-05" db="UniProtKB">
        <authorList>
            <consortium name="EnsemblMetazoa"/>
        </authorList>
    </citation>
    <scope>IDENTIFICATION</scope>
    <source>
        <strain evidence="2">TTRI</strain>
    </source>
</reference>
<dbReference type="Gene3D" id="2.30.39.10">
    <property type="entry name" value="Alpha-1-antitrypsin, domain 1"/>
    <property type="match status" value="1"/>
</dbReference>
<organism evidence="2 3">
    <name type="scientific">Glossina austeni</name>
    <name type="common">Savannah tsetse fly</name>
    <dbReference type="NCBI Taxonomy" id="7395"/>
    <lineage>
        <taxon>Eukaryota</taxon>
        <taxon>Metazoa</taxon>
        <taxon>Ecdysozoa</taxon>
        <taxon>Arthropoda</taxon>
        <taxon>Hexapoda</taxon>
        <taxon>Insecta</taxon>
        <taxon>Pterygota</taxon>
        <taxon>Neoptera</taxon>
        <taxon>Endopterygota</taxon>
        <taxon>Diptera</taxon>
        <taxon>Brachycera</taxon>
        <taxon>Muscomorpha</taxon>
        <taxon>Hippoboscoidea</taxon>
        <taxon>Glossinidae</taxon>
        <taxon>Glossina</taxon>
    </lineage>
</organism>
<protein>
    <recommendedName>
        <fullName evidence="1">Tudor domain-containing protein</fullName>
    </recommendedName>
</protein>
<accession>A0A1A9VLH3</accession>
<dbReference type="AlphaFoldDB" id="A0A1A9VLH3"/>
<evidence type="ECO:0000313" key="3">
    <source>
        <dbReference type="Proteomes" id="UP000078200"/>
    </source>
</evidence>
<evidence type="ECO:0000313" key="2">
    <source>
        <dbReference type="EnsemblMetazoa" id="GAUT040724-PA"/>
    </source>
</evidence>
<sequence>MLPNEIQKDSIRTKMDAGLYGDGRKIGDVTVSAFSCILSEMNLKLWYDPTEEGCGVLCYKHVFIAACNAKEYREIFASEIHKCSPFEINDSINLGDIVLVSDRKSNQVYRGEIVGFDDAFEMVNVDSGSTESIRRNLLRKPSMLLRPLPLMNVVAKCTLRVLDCGSVLPKYGQYFTAISWKGPIVREIRRNPKIMQTVCKEPIFPRREYNPKKMEVCMDLYDKDGQWYRALCLDHLKNDIVWIQYLNYGNASKRVTRDKEFYLDESNNMKVPTMHVERRLRNGFLLQLDTTELELECKNSDLSMLIILPNTRTGLKDLEEKLKITPLSGMLVTKAIVIQIYGRI</sequence>
<dbReference type="PROSITE" id="PS50304">
    <property type="entry name" value="TUDOR"/>
    <property type="match status" value="1"/>
</dbReference>
<dbReference type="InterPro" id="IPR002999">
    <property type="entry name" value="Tudor"/>
</dbReference>
<keyword evidence="3" id="KW-1185">Reference proteome</keyword>
<dbReference type="SMART" id="SM00333">
    <property type="entry name" value="TUDOR"/>
    <property type="match status" value="2"/>
</dbReference>